<evidence type="ECO:0000313" key="6">
    <source>
        <dbReference type="Proteomes" id="UP000290365"/>
    </source>
</evidence>
<feature type="domain" description="HTH luxR-type" evidence="4">
    <location>
        <begin position="999"/>
        <end position="1064"/>
    </location>
</feature>
<dbReference type="RefSeq" id="WP_129886550.1">
    <property type="nucleotide sequence ID" value="NZ_CP035758.1"/>
</dbReference>
<dbReference type="InterPro" id="IPR059106">
    <property type="entry name" value="WHD_MalT"/>
</dbReference>
<evidence type="ECO:0000313" key="5">
    <source>
        <dbReference type="EMBL" id="QBD75954.1"/>
    </source>
</evidence>
<dbReference type="SMART" id="SM00421">
    <property type="entry name" value="HTH_LUXR"/>
    <property type="match status" value="1"/>
</dbReference>
<dbReference type="AlphaFoldDB" id="A0A4P6JL96"/>
<evidence type="ECO:0000256" key="3">
    <source>
        <dbReference type="ARBA" id="ARBA00023163"/>
    </source>
</evidence>
<dbReference type="PRINTS" id="PR00038">
    <property type="entry name" value="HTHLUXR"/>
</dbReference>
<evidence type="ECO:0000256" key="2">
    <source>
        <dbReference type="ARBA" id="ARBA00023125"/>
    </source>
</evidence>
<dbReference type="GO" id="GO:0006355">
    <property type="term" value="P:regulation of DNA-templated transcription"/>
    <property type="evidence" value="ECO:0007669"/>
    <property type="project" value="InterPro"/>
</dbReference>
<keyword evidence="6" id="KW-1185">Reference proteome</keyword>
<dbReference type="Pfam" id="PF25873">
    <property type="entry name" value="WHD_MalT"/>
    <property type="match status" value="1"/>
</dbReference>
<dbReference type="Gene3D" id="1.10.10.10">
    <property type="entry name" value="Winged helix-like DNA-binding domain superfamily/Winged helix DNA-binding domain"/>
    <property type="match status" value="1"/>
</dbReference>
<keyword evidence="3" id="KW-0804">Transcription</keyword>
<evidence type="ECO:0000259" key="4">
    <source>
        <dbReference type="PROSITE" id="PS50043"/>
    </source>
</evidence>
<dbReference type="EMBL" id="CP035758">
    <property type="protein sequence ID" value="QBD75954.1"/>
    <property type="molecule type" value="Genomic_DNA"/>
</dbReference>
<dbReference type="PANTHER" id="PTHR44688:SF16">
    <property type="entry name" value="DNA-BINDING TRANSCRIPTIONAL ACTIVATOR DEVR_DOSR"/>
    <property type="match status" value="1"/>
</dbReference>
<dbReference type="Pfam" id="PF00196">
    <property type="entry name" value="GerE"/>
    <property type="match status" value="1"/>
</dbReference>
<dbReference type="SUPFAM" id="SSF48452">
    <property type="entry name" value="TPR-like"/>
    <property type="match status" value="1"/>
</dbReference>
<dbReference type="CDD" id="cd06170">
    <property type="entry name" value="LuxR_C_like"/>
    <property type="match status" value="1"/>
</dbReference>
<dbReference type="Proteomes" id="UP000290365">
    <property type="component" value="Chromosome"/>
</dbReference>
<protein>
    <recommendedName>
        <fullName evidence="4">HTH luxR-type domain-containing protein</fullName>
    </recommendedName>
</protein>
<dbReference type="InterPro" id="IPR041617">
    <property type="entry name" value="TPR_MalT"/>
</dbReference>
<keyword evidence="1" id="KW-0805">Transcription regulation</keyword>
<dbReference type="OrthoDB" id="135557at2"/>
<name>A0A4P6JL96_KTERU</name>
<dbReference type="Gene3D" id="1.25.40.10">
    <property type="entry name" value="Tetratricopeptide repeat domain"/>
    <property type="match status" value="1"/>
</dbReference>
<dbReference type="InterPro" id="IPR011990">
    <property type="entry name" value="TPR-like_helical_dom_sf"/>
</dbReference>
<dbReference type="InterPro" id="IPR036388">
    <property type="entry name" value="WH-like_DNA-bd_sf"/>
</dbReference>
<reference evidence="5 6" key="1">
    <citation type="submission" date="2019-01" db="EMBL/GenBank/DDBJ databases">
        <title>Ktedonosporobacter rubrisoli SCAWS-G2.</title>
        <authorList>
            <person name="Huang Y."/>
            <person name="Yan B."/>
        </authorList>
    </citation>
    <scope>NUCLEOTIDE SEQUENCE [LARGE SCALE GENOMIC DNA]</scope>
    <source>
        <strain evidence="5 6">SCAWS-G2</strain>
    </source>
</reference>
<dbReference type="InterPro" id="IPR000792">
    <property type="entry name" value="Tscrpt_reg_LuxR_C"/>
</dbReference>
<dbReference type="SUPFAM" id="SSF46894">
    <property type="entry name" value="C-terminal effector domain of the bipartite response regulators"/>
    <property type="match status" value="1"/>
</dbReference>
<dbReference type="KEGG" id="kbs:EPA93_08010"/>
<dbReference type="PROSITE" id="PS00622">
    <property type="entry name" value="HTH_LUXR_1"/>
    <property type="match status" value="1"/>
</dbReference>
<proteinExistence type="predicted"/>
<evidence type="ECO:0000256" key="1">
    <source>
        <dbReference type="ARBA" id="ARBA00023015"/>
    </source>
</evidence>
<dbReference type="PANTHER" id="PTHR44688">
    <property type="entry name" value="DNA-BINDING TRANSCRIPTIONAL ACTIVATOR DEVR_DOSR"/>
    <property type="match status" value="1"/>
</dbReference>
<organism evidence="5 6">
    <name type="scientific">Ktedonosporobacter rubrisoli</name>
    <dbReference type="NCBI Taxonomy" id="2509675"/>
    <lineage>
        <taxon>Bacteria</taxon>
        <taxon>Bacillati</taxon>
        <taxon>Chloroflexota</taxon>
        <taxon>Ktedonobacteria</taxon>
        <taxon>Ktedonobacterales</taxon>
        <taxon>Ktedonosporobacteraceae</taxon>
        <taxon>Ktedonosporobacter</taxon>
    </lineage>
</organism>
<dbReference type="InterPro" id="IPR016032">
    <property type="entry name" value="Sig_transdc_resp-reg_C-effctor"/>
</dbReference>
<dbReference type="GO" id="GO:0003677">
    <property type="term" value="F:DNA binding"/>
    <property type="evidence" value="ECO:0007669"/>
    <property type="project" value="UniProtKB-KW"/>
</dbReference>
<accession>A0A4P6JL96</accession>
<gene>
    <name evidence="5" type="ORF">EPA93_08010</name>
</gene>
<dbReference type="PROSITE" id="PS50043">
    <property type="entry name" value="HTH_LUXR_2"/>
    <property type="match status" value="1"/>
</dbReference>
<dbReference type="Pfam" id="PF17874">
    <property type="entry name" value="TPR_MalT"/>
    <property type="match status" value="1"/>
</dbReference>
<keyword evidence="2" id="KW-0238">DNA-binding</keyword>
<sequence length="1066" mass="120638">MPRRAPYLLRWSSQAQGYELFGADRTVRCALVIDSAAWFTWLDAIPSFAFVSRSGGRCTVRKELIHPDQAYWYAYRSWQRRTVKRYLGRPCDLSLAHLEDVARRLQNPPSSLVVEGKLQMSNAVAPPSLQLSPLQKARLHPPRLLPGLIERTHLFTQLDTWHTSKLLLVSAPAGFGKTTLLASWLAARNLERSGWVSLVAEDNDLLPFWRMIFTACQIWAAHAAHEALTQLLPPTQLFLPHPSLTEIILSFCYSIAQQGVTGLLILDDYHIITKPEIHEMLSFFISHLPESLHLVLLTRADLPLTLARLRASGELHALQARDMRFAPDEVARFFQLTSACSPSPDVLEELNMHLEGWPAGLRLFSLSLHTNITSAEIEHLLNTFRGAHRPVREYFVAEVLEAQPEPLQHFLLCTSFLPRLSASLCAVVTGQPKSLRFLEEMERANLFVEALDASGEWYRYQSLFAEAMQHEARRRLGEEVLLTTLHAASSWFQHHALLAEAIDTALKAEAFEQAALLIEQIVQQMDVLAFQEYHQLQRWLELMPQELVWSRPRLCFSAALALAFRHPSFEIDQHSLTRIEAYLHRAEEGWRAQNDRSALGELFAFRAVFISSHQAQDHATIWAAQALEFLPATAGLWRAMSLRVVSGEDLRAGRFQEAFRLLQESERCWQVMDNLPMLKGAQLFLGMICLELGELQQATRYFQQVLHQARPHEDGPHITLAQLGQAFLLYARNELEAAEQLVQRVLSQIKDQEEGSLQPFHRLLLIPLELLQARLFYARGEAEQAMQSLAALLAQLRLSQHELHSYFFRVALASFVHYALRAGDIASVQRWLDTLSPEDAQQALPAPQTGWIGSSTYAPPGLTQAKQARLFKEQHVLLQARLFLAQEAVDEALALLNALLPAMHAAGRKRQMTQIYVLLALAHAGRQQRLEARQSLLEALKIGYDESDLHTFLEEGQPLCSLLQDLVLVLRDEPLRAYTQMLLQAFVGRQSSQSSASAISGLAEPLSPQEQRVLRKLAAGLSNAEIAQTLTVSINTVRSQVQSIYRKLQVHNRHAAREVARRMHLC</sequence>